<dbReference type="EMBL" id="OZ020108">
    <property type="protein sequence ID" value="CAK9261062.1"/>
    <property type="molecule type" value="Genomic_DNA"/>
</dbReference>
<name>A0ABP0W3M8_9BRYO</name>
<protein>
    <recommendedName>
        <fullName evidence="3">Ribosomal protein L2</fullName>
    </recommendedName>
</protein>
<evidence type="ECO:0000313" key="2">
    <source>
        <dbReference type="Proteomes" id="UP001497444"/>
    </source>
</evidence>
<proteinExistence type="predicted"/>
<dbReference type="Proteomes" id="UP001497444">
    <property type="component" value="Chromosome 13"/>
</dbReference>
<evidence type="ECO:0008006" key="3">
    <source>
        <dbReference type="Google" id="ProtNLM"/>
    </source>
</evidence>
<keyword evidence="2" id="KW-1185">Reference proteome</keyword>
<reference evidence="1" key="1">
    <citation type="submission" date="2024-02" db="EMBL/GenBank/DDBJ databases">
        <authorList>
            <consortium name="ELIXIR-Norway"/>
            <consortium name="Elixir Norway"/>
        </authorList>
    </citation>
    <scope>NUCLEOTIDE SEQUENCE</scope>
</reference>
<accession>A0ABP0W3M8</accession>
<organism evidence="1 2">
    <name type="scientific">Sphagnum jensenii</name>
    <dbReference type="NCBI Taxonomy" id="128206"/>
    <lineage>
        <taxon>Eukaryota</taxon>
        <taxon>Viridiplantae</taxon>
        <taxon>Streptophyta</taxon>
        <taxon>Embryophyta</taxon>
        <taxon>Bryophyta</taxon>
        <taxon>Sphagnophytina</taxon>
        <taxon>Sphagnopsida</taxon>
        <taxon>Sphagnales</taxon>
        <taxon>Sphagnaceae</taxon>
        <taxon>Sphagnum</taxon>
    </lineage>
</organism>
<evidence type="ECO:0000313" key="1">
    <source>
        <dbReference type="EMBL" id="CAK9261062.1"/>
    </source>
</evidence>
<gene>
    <name evidence="1" type="ORF">CSSPJE1EN1_LOCUS6540</name>
</gene>
<sequence>MYVVKPNGYSFVPQGHETPVKGHGTTVKGHDHMVQGHEVMHVCGSVMGGHEERGARIGYRGPRGHSRLVETGSVSPKIRRRAKRGWMKNAHHHRTLPPSLPRYYCGGCCSGWMLLLRISGNYYCRNSSSSSGTSCSSMLFWVSLGGKQDHHVLQGRTFELRFFSLHREIHPSSRRNRRPRETAAS</sequence>